<feature type="transmembrane region" description="Helical" evidence="9">
    <location>
        <begin position="402"/>
        <end position="425"/>
    </location>
</feature>
<evidence type="ECO:0000256" key="4">
    <source>
        <dbReference type="ARBA" id="ARBA00022692"/>
    </source>
</evidence>
<dbReference type="GO" id="GO:0003954">
    <property type="term" value="F:NADH dehydrogenase activity"/>
    <property type="evidence" value="ECO:0007669"/>
    <property type="project" value="TreeGrafter"/>
</dbReference>
<evidence type="ECO:0000256" key="3">
    <source>
        <dbReference type="ARBA" id="ARBA00012944"/>
    </source>
</evidence>
<feature type="transmembrane region" description="Helical" evidence="9">
    <location>
        <begin position="60"/>
        <end position="81"/>
    </location>
</feature>
<protein>
    <recommendedName>
        <fullName evidence="3">NADH:ubiquinone reductase (H(+)-translocating)</fullName>
        <ecNumber evidence="3">7.1.1.2</ecNumber>
    </recommendedName>
    <alternativeName>
        <fullName evidence="7">NADH dehydrogenase subunit 5</fullName>
    </alternativeName>
</protein>
<dbReference type="PANTHER" id="PTHR42829:SF2">
    <property type="entry name" value="NADH-UBIQUINONE OXIDOREDUCTASE CHAIN 5"/>
    <property type="match status" value="1"/>
</dbReference>
<gene>
    <name evidence="11" type="primary">nad5</name>
</gene>
<keyword evidence="6 9" id="KW-0472">Membrane</keyword>
<dbReference type="EC" id="7.1.1.2" evidence="3"/>
<dbReference type="GO" id="GO:0042773">
    <property type="term" value="P:ATP synthesis coupled electron transport"/>
    <property type="evidence" value="ECO:0007669"/>
    <property type="project" value="InterPro"/>
</dbReference>
<dbReference type="AlphaFoldDB" id="A0A344A201"/>
<feature type="transmembrane region" description="Helical" evidence="9">
    <location>
        <begin position="232"/>
        <end position="254"/>
    </location>
</feature>
<evidence type="ECO:0000313" key="11">
    <source>
        <dbReference type="EMBL" id="AWU48792.1"/>
    </source>
</evidence>
<evidence type="ECO:0000259" key="10">
    <source>
        <dbReference type="Pfam" id="PF00361"/>
    </source>
</evidence>
<evidence type="ECO:0000256" key="7">
    <source>
        <dbReference type="ARBA" id="ARBA00031027"/>
    </source>
</evidence>
<feature type="domain" description="NADH:quinone oxidoreductase/Mrp antiporter transmembrane" evidence="10">
    <location>
        <begin position="109"/>
        <end position="369"/>
    </location>
</feature>
<dbReference type="GO" id="GO:0016020">
    <property type="term" value="C:membrane"/>
    <property type="evidence" value="ECO:0007669"/>
    <property type="project" value="UniProtKB-SubCell"/>
</dbReference>
<reference evidence="11" key="1">
    <citation type="submission" date="2018-02" db="EMBL/GenBank/DDBJ databases">
        <title>Resolving the psyllid tree of life: Phylogenomic analysis of the superfamily Psylloidea (Hemiptera).</title>
        <authorList>
            <person name="Percy D.M."/>
            <person name="Sveinsson S."/>
            <person name="Lemmon A.R."/>
            <person name="Lemmon E.M."/>
            <person name="Ouvrard D."/>
            <person name="Burckhardt D."/>
        </authorList>
    </citation>
    <scope>NUCLEOTIDE SEQUENCE</scope>
    <source>
        <strain evidence="11">DP2.ca.7180013952077_circ</strain>
    </source>
</reference>
<keyword evidence="5 9" id="KW-1133">Transmembrane helix</keyword>
<feature type="transmembrane region" description="Helical" evidence="9">
    <location>
        <begin position="33"/>
        <end position="54"/>
    </location>
</feature>
<feature type="transmembrane region" description="Helical" evidence="9">
    <location>
        <begin position="355"/>
        <end position="381"/>
    </location>
</feature>
<proteinExistence type="predicted"/>
<feature type="transmembrane region" description="Helical" evidence="9">
    <location>
        <begin position="206"/>
        <end position="226"/>
    </location>
</feature>
<feature type="transmembrane region" description="Helical" evidence="9">
    <location>
        <begin position="6"/>
        <end position="26"/>
    </location>
</feature>
<feature type="transmembrane region" description="Helical" evidence="9">
    <location>
        <begin position="289"/>
        <end position="307"/>
    </location>
</feature>
<comment type="subcellular location">
    <subcellularLocation>
        <location evidence="2">Membrane</location>
        <topology evidence="2">Multi-pass membrane protein</topology>
    </subcellularLocation>
</comment>
<dbReference type="GO" id="GO:0015990">
    <property type="term" value="P:electron transport coupled proton transport"/>
    <property type="evidence" value="ECO:0007669"/>
    <property type="project" value="TreeGrafter"/>
</dbReference>
<keyword evidence="4 9" id="KW-0812">Transmembrane</keyword>
<evidence type="ECO:0000256" key="6">
    <source>
        <dbReference type="ARBA" id="ARBA00023136"/>
    </source>
</evidence>
<geneLocation type="mitochondrion" evidence="11"/>
<evidence type="ECO:0000256" key="8">
    <source>
        <dbReference type="ARBA" id="ARBA00049551"/>
    </source>
</evidence>
<comment type="function">
    <text evidence="1">Core subunit of the mitochondrial membrane respiratory chain NADH dehydrogenase (Complex I) that is believed to belong to the minimal assembly required for catalysis. Complex I functions in the transfer of electrons from NADH to the respiratory chain. The immediate electron acceptor for the enzyme is believed to be ubiquinone.</text>
</comment>
<keyword evidence="11" id="KW-0496">Mitochondrion</keyword>
<feature type="transmembrane region" description="Helical" evidence="9">
    <location>
        <begin position="477"/>
        <end position="497"/>
    </location>
</feature>
<dbReference type="InterPro" id="IPR001750">
    <property type="entry name" value="ND/Mrp_TM"/>
</dbReference>
<dbReference type="InterPro" id="IPR003945">
    <property type="entry name" value="NU5C-like"/>
</dbReference>
<feature type="transmembrane region" description="Helical" evidence="9">
    <location>
        <begin position="150"/>
        <end position="168"/>
    </location>
</feature>
<sequence length="536" mass="61669">MKKMSMFQFLTMVLFLMSILFLLMAIVCLNKNYVYLVEIDLLMLNSLMYNFIFYMDWMSFSFSFIVLLISSLILIYSSIYLGLECNRFLWLTFLFVLFMIIMIFTPSCLGVLLGWDGLGMISYCLIIYYKSSDAFNSGFITSFTNRIGDSMLMLSIVWFSMEGVFIFFESFFQVLFFILACMTKSAQFPFSAWLPSAMAAPTPISSLVHSSTLVTAGVYLLIRFFHCYNNSVWLMLLLISSLLTTIVAGMSALYEYDLKRIIALSTLGQLGFMVMILCVGYPFISFFHLVIHAIFKALLFMCAGSFIHNSMGIQDLRKMGSATSDQITYSCFFIALINLMGIPFTSGFYSKDSLIELSCVSIFGMGIILIVMVIITAGYSVRMIMFFNSMKSWIIYRYSLSFLLITLMILSVINIFMGSMMLWMLEELDLILLKMEMKMMIIIFLSGGVIWHGYMNSSKSFDFFGSTMFFMMNITKLLSKFILLCLLFIQIIDQGFFESVLFNYKKKTLWFSYCIKNISKISYISISIFSTMILFV</sequence>
<organism evidence="11">
    <name type="scientific">Aacanthocnema dobsoni</name>
    <dbReference type="NCBI Taxonomy" id="399255"/>
    <lineage>
        <taxon>Eukaryota</taxon>
        <taxon>Metazoa</taxon>
        <taxon>Ecdysozoa</taxon>
        <taxon>Arthropoda</taxon>
        <taxon>Hexapoda</taxon>
        <taxon>Insecta</taxon>
        <taxon>Pterygota</taxon>
        <taxon>Neoptera</taxon>
        <taxon>Paraneoptera</taxon>
        <taxon>Hemiptera</taxon>
        <taxon>Sternorrhyncha</taxon>
        <taxon>Psylloidea</taxon>
        <taxon>Triozidae</taxon>
        <taxon>Aacanthocnema</taxon>
    </lineage>
</organism>
<dbReference type="Pfam" id="PF00361">
    <property type="entry name" value="Proton_antipo_M"/>
    <property type="match status" value="1"/>
</dbReference>
<evidence type="ECO:0000256" key="9">
    <source>
        <dbReference type="SAM" id="Phobius"/>
    </source>
</evidence>
<dbReference type="GO" id="GO:0008137">
    <property type="term" value="F:NADH dehydrogenase (ubiquinone) activity"/>
    <property type="evidence" value="ECO:0007669"/>
    <property type="project" value="UniProtKB-EC"/>
</dbReference>
<name>A0A344A201_9HEMI</name>
<evidence type="ECO:0000256" key="2">
    <source>
        <dbReference type="ARBA" id="ARBA00004141"/>
    </source>
</evidence>
<comment type="catalytic activity">
    <reaction evidence="8">
        <text>a ubiquinone + NADH + 5 H(+)(in) = a ubiquinol + NAD(+) + 4 H(+)(out)</text>
        <dbReference type="Rhea" id="RHEA:29091"/>
        <dbReference type="Rhea" id="RHEA-COMP:9565"/>
        <dbReference type="Rhea" id="RHEA-COMP:9566"/>
        <dbReference type="ChEBI" id="CHEBI:15378"/>
        <dbReference type="ChEBI" id="CHEBI:16389"/>
        <dbReference type="ChEBI" id="CHEBI:17976"/>
        <dbReference type="ChEBI" id="CHEBI:57540"/>
        <dbReference type="ChEBI" id="CHEBI:57945"/>
        <dbReference type="EC" id="7.1.1.2"/>
    </reaction>
</comment>
<evidence type="ECO:0000256" key="1">
    <source>
        <dbReference type="ARBA" id="ARBA00003257"/>
    </source>
</evidence>
<feature type="transmembrane region" description="Helical" evidence="9">
    <location>
        <begin position="517"/>
        <end position="535"/>
    </location>
</feature>
<feature type="transmembrane region" description="Helical" evidence="9">
    <location>
        <begin position="327"/>
        <end position="349"/>
    </location>
</feature>
<feature type="transmembrane region" description="Helical" evidence="9">
    <location>
        <begin position="437"/>
        <end position="456"/>
    </location>
</feature>
<evidence type="ECO:0000256" key="5">
    <source>
        <dbReference type="ARBA" id="ARBA00022989"/>
    </source>
</evidence>
<dbReference type="PANTHER" id="PTHR42829">
    <property type="entry name" value="NADH-UBIQUINONE OXIDOREDUCTASE CHAIN 5"/>
    <property type="match status" value="1"/>
</dbReference>
<feature type="transmembrane region" description="Helical" evidence="9">
    <location>
        <begin position="88"/>
        <end position="105"/>
    </location>
</feature>
<feature type="transmembrane region" description="Helical" evidence="9">
    <location>
        <begin position="261"/>
        <end position="283"/>
    </location>
</feature>
<dbReference type="PRINTS" id="PR01434">
    <property type="entry name" value="NADHDHGNASE5"/>
</dbReference>
<dbReference type="EMBL" id="MG989216">
    <property type="protein sequence ID" value="AWU48792.1"/>
    <property type="molecule type" value="Genomic_DNA"/>
</dbReference>
<accession>A0A344A201</accession>